<proteinExistence type="predicted"/>
<gene>
    <name evidence="2" type="ORF">PCOR1329_LOCUS14664</name>
</gene>
<comment type="caution">
    <text evidence="2">The sequence shown here is derived from an EMBL/GenBank/DDBJ whole genome shotgun (WGS) entry which is preliminary data.</text>
</comment>
<feature type="compositionally biased region" description="Basic and acidic residues" evidence="1">
    <location>
        <begin position="206"/>
        <end position="217"/>
    </location>
</feature>
<sequence length="309" mass="32125">MMRMASERGDVSAVVFLSDTVAAGQAACRTVDELFPAAGKVGALSAEVLDEDGERVPPLAVCGAVDQGGWPSGPCGTVRLWAQGTVGLLLRRAQLDAAVCPGTRAVAGPPLRVTRCDASALLRLDGRPPREALRSAFGAASAEDQLQLKGGGAMLALHSRQESNWLARAPPLAPGPARERGRHPSRGGQAAQRRRAAPPRSGQVRGEGRRRAGEPRLRHGALGGVRGSSGRLLRLLRPRLHAELLEQDVAALAPQAACGFLGRGQLAPPGVTLGGSTAGTEDPDPDRTPGESFAVHRCSALVACLRFGQ</sequence>
<feature type="region of interest" description="Disordered" evidence="1">
    <location>
        <begin position="271"/>
        <end position="292"/>
    </location>
</feature>
<accession>A0ABN9QT24</accession>
<evidence type="ECO:0000256" key="1">
    <source>
        <dbReference type="SAM" id="MobiDB-lite"/>
    </source>
</evidence>
<dbReference type="Proteomes" id="UP001189429">
    <property type="component" value="Unassembled WGS sequence"/>
</dbReference>
<keyword evidence="3" id="KW-1185">Reference proteome</keyword>
<protein>
    <recommendedName>
        <fullName evidence="4">FIST domain-containing protein</fullName>
    </recommendedName>
</protein>
<feature type="region of interest" description="Disordered" evidence="1">
    <location>
        <begin position="165"/>
        <end position="223"/>
    </location>
</feature>
<organism evidence="2 3">
    <name type="scientific">Prorocentrum cordatum</name>
    <dbReference type="NCBI Taxonomy" id="2364126"/>
    <lineage>
        <taxon>Eukaryota</taxon>
        <taxon>Sar</taxon>
        <taxon>Alveolata</taxon>
        <taxon>Dinophyceae</taxon>
        <taxon>Prorocentrales</taxon>
        <taxon>Prorocentraceae</taxon>
        <taxon>Prorocentrum</taxon>
    </lineage>
</organism>
<reference evidence="2" key="1">
    <citation type="submission" date="2023-10" db="EMBL/GenBank/DDBJ databases">
        <authorList>
            <person name="Chen Y."/>
            <person name="Shah S."/>
            <person name="Dougan E. K."/>
            <person name="Thang M."/>
            <person name="Chan C."/>
        </authorList>
    </citation>
    <scope>NUCLEOTIDE SEQUENCE [LARGE SCALE GENOMIC DNA]</scope>
</reference>
<evidence type="ECO:0000313" key="3">
    <source>
        <dbReference type="Proteomes" id="UP001189429"/>
    </source>
</evidence>
<evidence type="ECO:0000313" key="2">
    <source>
        <dbReference type="EMBL" id="CAK0809396.1"/>
    </source>
</evidence>
<evidence type="ECO:0008006" key="4">
    <source>
        <dbReference type="Google" id="ProtNLM"/>
    </source>
</evidence>
<name>A0ABN9QT24_9DINO</name>
<dbReference type="EMBL" id="CAUYUJ010004402">
    <property type="protein sequence ID" value="CAK0809396.1"/>
    <property type="molecule type" value="Genomic_DNA"/>
</dbReference>